<proteinExistence type="predicted"/>
<protein>
    <submittedName>
        <fullName evidence="2">Uncharacterized protein</fullName>
    </submittedName>
</protein>
<evidence type="ECO:0000256" key="1">
    <source>
        <dbReference type="SAM" id="MobiDB-lite"/>
    </source>
</evidence>
<dbReference type="Proteomes" id="UP000176800">
    <property type="component" value="Unassembled WGS sequence"/>
</dbReference>
<gene>
    <name evidence="2" type="ORF">A3B14_00575</name>
</gene>
<evidence type="ECO:0000313" key="2">
    <source>
        <dbReference type="EMBL" id="OHB03256.1"/>
    </source>
</evidence>
<reference evidence="2 3" key="1">
    <citation type="journal article" date="2016" name="Nat. Commun.">
        <title>Thousands of microbial genomes shed light on interconnected biogeochemical processes in an aquifer system.</title>
        <authorList>
            <person name="Anantharaman K."/>
            <person name="Brown C.T."/>
            <person name="Hug L.A."/>
            <person name="Sharon I."/>
            <person name="Castelle C.J."/>
            <person name="Probst A.J."/>
            <person name="Thomas B.C."/>
            <person name="Singh A."/>
            <person name="Wilkins M.J."/>
            <person name="Karaoz U."/>
            <person name="Brodie E.L."/>
            <person name="Williams K.H."/>
            <person name="Hubbard S.S."/>
            <person name="Banfield J.F."/>
        </authorList>
    </citation>
    <scope>NUCLEOTIDE SEQUENCE [LARGE SCALE GENOMIC DNA]</scope>
</reference>
<name>A0A1G2U161_9BACT</name>
<dbReference type="AlphaFoldDB" id="A0A1G2U161"/>
<accession>A0A1G2U161</accession>
<dbReference type="EMBL" id="MHWE01000021">
    <property type="protein sequence ID" value="OHB03256.1"/>
    <property type="molecule type" value="Genomic_DNA"/>
</dbReference>
<organism evidence="2 3">
    <name type="scientific">Candidatus Zambryskibacteria bacterium RIFCSPLOWO2_01_FULL_45_21</name>
    <dbReference type="NCBI Taxonomy" id="1802761"/>
    <lineage>
        <taxon>Bacteria</taxon>
        <taxon>Candidatus Zambryskiibacteriota</taxon>
    </lineage>
</organism>
<evidence type="ECO:0000313" key="3">
    <source>
        <dbReference type="Proteomes" id="UP000176800"/>
    </source>
</evidence>
<feature type="compositionally biased region" description="Basic and acidic residues" evidence="1">
    <location>
        <begin position="25"/>
        <end position="42"/>
    </location>
</feature>
<feature type="region of interest" description="Disordered" evidence="1">
    <location>
        <begin position="66"/>
        <end position="126"/>
    </location>
</feature>
<feature type="region of interest" description="Disordered" evidence="1">
    <location>
        <begin position="1"/>
        <end position="51"/>
    </location>
</feature>
<sequence>MDGPGPNVSAGETTGTIRHPSTDGGELRRTRTTSESRKERLCRPHRPGATGIFCSVGQLVLSGVDNSGAQASGQLAPAGLGRRKRGDTNVSPTKTPKRPKRWSRPSNLGTQAHYHLKKVQVSGPRS</sequence>
<comment type="caution">
    <text evidence="2">The sequence shown here is derived from an EMBL/GenBank/DDBJ whole genome shotgun (WGS) entry which is preliminary data.</text>
</comment>